<dbReference type="GO" id="GO:0000785">
    <property type="term" value="C:chromatin"/>
    <property type="evidence" value="ECO:0007669"/>
    <property type="project" value="InterPro"/>
</dbReference>
<keyword evidence="4" id="KW-0238">DNA-binding</keyword>
<feature type="compositionally biased region" description="Acidic residues" evidence="7">
    <location>
        <begin position="973"/>
        <end position="987"/>
    </location>
</feature>
<keyword evidence="6" id="KW-0539">Nucleus</keyword>
<dbReference type="InterPro" id="IPR018866">
    <property type="entry name" value="Znf-4CXXC_R1"/>
</dbReference>
<feature type="compositionally biased region" description="Basic residues" evidence="7">
    <location>
        <begin position="1032"/>
        <end position="1041"/>
    </location>
</feature>
<dbReference type="GO" id="GO:0006355">
    <property type="term" value="P:regulation of DNA-templated transcription"/>
    <property type="evidence" value="ECO:0007669"/>
    <property type="project" value="InterPro"/>
</dbReference>
<feature type="compositionally biased region" description="Polar residues" evidence="7">
    <location>
        <begin position="1217"/>
        <end position="1233"/>
    </location>
</feature>
<feature type="compositionally biased region" description="Basic residues" evidence="7">
    <location>
        <begin position="1199"/>
        <end position="1211"/>
    </location>
</feature>
<dbReference type="Pfam" id="PF10497">
    <property type="entry name" value="zf-4CXXC_R1"/>
    <property type="match status" value="1"/>
</dbReference>
<protein>
    <recommendedName>
        <fullName evidence="8">JmjC domain-containing protein</fullName>
    </recommendedName>
</protein>
<evidence type="ECO:0000256" key="7">
    <source>
        <dbReference type="SAM" id="MobiDB-lite"/>
    </source>
</evidence>
<feature type="compositionally biased region" description="Polar residues" evidence="7">
    <location>
        <begin position="728"/>
        <end position="745"/>
    </location>
</feature>
<evidence type="ECO:0000259" key="8">
    <source>
        <dbReference type="PROSITE" id="PS51184"/>
    </source>
</evidence>
<dbReference type="Proteomes" id="UP000029964">
    <property type="component" value="Unassembled WGS sequence"/>
</dbReference>
<feature type="domain" description="JmjC" evidence="8">
    <location>
        <begin position="172"/>
        <end position="339"/>
    </location>
</feature>
<dbReference type="Pfam" id="PF02373">
    <property type="entry name" value="JmjC"/>
    <property type="match status" value="1"/>
</dbReference>
<dbReference type="EMBL" id="JPKY01000050">
    <property type="protein sequence ID" value="KFH44356.1"/>
    <property type="molecule type" value="Genomic_DNA"/>
</dbReference>
<keyword evidence="5" id="KW-0804">Transcription</keyword>
<dbReference type="PRINTS" id="PR00930">
    <property type="entry name" value="HIGHMOBLTYIY"/>
</dbReference>
<evidence type="ECO:0000313" key="9">
    <source>
        <dbReference type="EMBL" id="KFH44356.1"/>
    </source>
</evidence>
<feature type="region of interest" description="Disordered" evidence="7">
    <location>
        <begin position="547"/>
        <end position="575"/>
    </location>
</feature>
<reference evidence="10" key="1">
    <citation type="journal article" date="2014" name="Genome Announc.">
        <title>Genome sequence and annotation of Acremonium chrysogenum, producer of the beta-lactam antibiotic cephalosporin C.</title>
        <authorList>
            <person name="Terfehr D."/>
            <person name="Dahlmann T.A."/>
            <person name="Specht T."/>
            <person name="Zadra I."/>
            <person name="Kuernsteiner H."/>
            <person name="Kueck U."/>
        </authorList>
    </citation>
    <scope>NUCLEOTIDE SEQUENCE [LARGE SCALE GENOMIC DNA]</scope>
    <source>
        <strain evidence="10">ATCC 11550 / CBS 779.69 / DSM 880 / IAM 14645 / JCM 23072 / IMI 49137</strain>
    </source>
</reference>
<evidence type="ECO:0000256" key="5">
    <source>
        <dbReference type="ARBA" id="ARBA00023163"/>
    </source>
</evidence>
<gene>
    <name evidence="9" type="ORF">ACRE_048760</name>
</gene>
<feature type="compositionally biased region" description="Basic and acidic residues" evidence="7">
    <location>
        <begin position="547"/>
        <end position="558"/>
    </location>
</feature>
<keyword evidence="10" id="KW-1185">Reference proteome</keyword>
<evidence type="ECO:0000256" key="3">
    <source>
        <dbReference type="ARBA" id="ARBA00023015"/>
    </source>
</evidence>
<feature type="compositionally biased region" description="Acidic residues" evidence="7">
    <location>
        <begin position="1257"/>
        <end position="1270"/>
    </location>
</feature>
<accession>A0A086T4S4</accession>
<dbReference type="SMART" id="SM00558">
    <property type="entry name" value="JmjC"/>
    <property type="match status" value="1"/>
</dbReference>
<dbReference type="GO" id="GO:0003677">
    <property type="term" value="F:DNA binding"/>
    <property type="evidence" value="ECO:0007669"/>
    <property type="project" value="UniProtKB-KW"/>
</dbReference>
<feature type="region of interest" description="Disordered" evidence="7">
    <location>
        <begin position="1017"/>
        <end position="1370"/>
    </location>
</feature>
<dbReference type="InterPro" id="IPR003347">
    <property type="entry name" value="JmjC_dom"/>
</dbReference>
<feature type="compositionally biased region" description="Basic and acidic residues" evidence="7">
    <location>
        <begin position="692"/>
        <end position="711"/>
    </location>
</feature>
<feature type="compositionally biased region" description="Basic residues" evidence="7">
    <location>
        <begin position="855"/>
        <end position="865"/>
    </location>
</feature>
<dbReference type="InterPro" id="IPR000637">
    <property type="entry name" value="HMGI/Y_DNA-bd_CS"/>
</dbReference>
<dbReference type="InterPro" id="IPR000116">
    <property type="entry name" value="HMGA"/>
</dbReference>
<dbReference type="HOGENOM" id="CLU_003774_1_2_1"/>
<feature type="compositionally biased region" description="Acidic residues" evidence="7">
    <location>
        <begin position="1334"/>
        <end position="1348"/>
    </location>
</feature>
<dbReference type="STRING" id="857340.A0A086T4S4"/>
<dbReference type="GO" id="GO:0005634">
    <property type="term" value="C:nucleus"/>
    <property type="evidence" value="ECO:0007669"/>
    <property type="project" value="UniProtKB-SubCell"/>
</dbReference>
<sequence>MPTSLHPQAKFDPIPPDLDLVGLVDRTPNFKWVQRVSRSQIRGLGHQEFEKVVFMHVIQGGKPLVIDGYDGAIPKWLFNADWLEKTYDKKQENVRDIGSGTDIPMTTGHYLRSMKTLTNQWTPNNFRDERRQRLYLKDIDCPVEWQDALRKVIHPSLFYLNDNSNGDTQDRDPDVFPSEASAAPAGDLMSSLPEEMRAQNLMCYIGHEGTYTPAHREMCASLGQNIMVEASDGTKSDEKAGSSIWFMTEKEDREVVREYFLSMLGHDIEIEKHFAQINAWKKAPFDVLVVEQRPGDFILIPPLAAHQVWNRGTRTMKVAWNRTTPETLDMALHEALPKARLVCRDEQYKNKAIIYYTLSKYYRQLQELEENAELTQMSFMGFGQDIVKSSPRAIQLAGDFKRLLRLFTEILVDEMFAYKEKDVEFLEFDSCVTCSYCRSNIFNRFLTCKHCVRTLINGDQDAYDICMECYAMGRSCVCLSKLQWCEQWSWSELVENYETWRAMVIKNDGFVDLNASPQPIEVAKQRMGKKSLAQICQEALRRRPFKDITKPEREKTPSDSEPDAGEERPKKKYKRKKKKGEVRRCHVCCHKDYAYRVHMCTNPGCMEGYCYGVLYRAFDMMPQKVLEDEQWQCPKCLGICNCGACRRTGNTDPYTPKNTSLGHDTRPIADDRSVEALVDFRIHNLGWLKAAGEDSRSKDSKRMKRLREQADNAKAQDVTGQEEVGRTMLTNGEAKNSYGPSTNGAHANGHVEPSSVPDGHEPATAEYPHHELEQLRTAIVDEVELPPIPMEAPPPEEDQGMSSYPDPSVLARQRIGMGYYEQDDTPDKILFDPYQAPSEEAIRQDMEEPNEFIKKSIRAAKRKARRENDDDPDFVIGKNNHKKQRTARGSGPQPDPLDSMDPALFSQEPTAPEAVMGEAPAEQAAVEASEGQTGGAENGSAQRPDSARDRPATRESANEPSLRPTRPRISYVEADEGDIEEYEEEDPAQAAPREAEEAPVKSALDLAADAVRAMFGKPASAHAAASEPGNKIPKKRGRPPKHLSQAAQREDTQTPAKTTEPAVQRTEPVSSTRTRSGRTVRSILPNFSGAGPGSDSDDADKDYSAGTRPVSGAQTERRGRGRPRKSGITTVMAASGDQVKAEADEAERTESRDKSPVEQPVRRGRGRPRKSETAARAPSPKRDATPEGQFLSMAERMALKGKKFKIGKRTSKGLESIKNSPASTPRTVKQPSRQAEERPETPPEPEAQPSAPPSDSEQGDEFFSPEEDNDSVGSSPTTFLKPAPRPLTAPSGRTVVRIGAVDEDEYEDVQDVEDEDEEAEVEEAASPAPSDSGSDVEEAEDVVEEGGEAEAAGGEGEEEGVEHQNSVRPP</sequence>
<dbReference type="SUPFAM" id="SSF51197">
    <property type="entry name" value="Clavaminate synthase-like"/>
    <property type="match status" value="1"/>
</dbReference>
<feature type="region of interest" description="Disordered" evidence="7">
    <location>
        <begin position="163"/>
        <end position="185"/>
    </location>
</feature>
<feature type="compositionally biased region" description="Pro residues" evidence="7">
    <location>
        <begin position="1242"/>
        <end position="1252"/>
    </location>
</feature>
<keyword evidence="3" id="KW-0805">Transcription regulation</keyword>
<evidence type="ECO:0000256" key="6">
    <source>
        <dbReference type="ARBA" id="ARBA00023242"/>
    </source>
</evidence>
<evidence type="ECO:0000256" key="4">
    <source>
        <dbReference type="ARBA" id="ARBA00023125"/>
    </source>
</evidence>
<dbReference type="PRINTS" id="PR00929">
    <property type="entry name" value="ATHOOK"/>
</dbReference>
<comment type="caution">
    <text evidence="9">The sequence shown here is derived from an EMBL/GenBank/DDBJ whole genome shotgun (WGS) entry which is preliminary data.</text>
</comment>
<feature type="compositionally biased region" description="Acidic residues" evidence="7">
    <location>
        <begin position="1301"/>
        <end position="1323"/>
    </location>
</feature>
<dbReference type="OrthoDB" id="298344at2759"/>
<feature type="region of interest" description="Disordered" evidence="7">
    <location>
        <begin position="786"/>
        <end position="807"/>
    </location>
</feature>
<proteinExistence type="predicted"/>
<feature type="compositionally biased region" description="Basic and acidic residues" evidence="7">
    <location>
        <begin position="840"/>
        <end position="854"/>
    </location>
</feature>
<comment type="subcellular location">
    <subcellularLocation>
        <location evidence="1">Nucleus</location>
    </subcellularLocation>
</comment>
<dbReference type="PROSITE" id="PS51184">
    <property type="entry name" value="JMJC"/>
    <property type="match status" value="1"/>
</dbReference>
<organism evidence="9 10">
    <name type="scientific">Hapsidospora chrysogenum (strain ATCC 11550 / CBS 779.69 / DSM 880 / IAM 14645 / JCM 23072 / IMI 49137)</name>
    <name type="common">Acremonium chrysogenum</name>
    <dbReference type="NCBI Taxonomy" id="857340"/>
    <lineage>
        <taxon>Eukaryota</taxon>
        <taxon>Fungi</taxon>
        <taxon>Dikarya</taxon>
        <taxon>Ascomycota</taxon>
        <taxon>Pezizomycotina</taxon>
        <taxon>Sordariomycetes</taxon>
        <taxon>Hypocreomycetidae</taxon>
        <taxon>Hypocreales</taxon>
        <taxon>Bionectriaceae</taxon>
        <taxon>Hapsidospora</taxon>
    </lineage>
</organism>
<dbReference type="SMART" id="SM00384">
    <property type="entry name" value="AT_hook"/>
    <property type="match status" value="3"/>
</dbReference>
<feature type="region of interest" description="Disordered" evidence="7">
    <location>
        <begin position="820"/>
        <end position="1004"/>
    </location>
</feature>
<feature type="compositionally biased region" description="Basic and acidic residues" evidence="7">
    <location>
        <begin position="1139"/>
        <end position="1156"/>
    </location>
</feature>
<evidence type="ECO:0000256" key="2">
    <source>
        <dbReference type="ARBA" id="ARBA00022737"/>
    </source>
</evidence>
<evidence type="ECO:0000313" key="10">
    <source>
        <dbReference type="Proteomes" id="UP000029964"/>
    </source>
</evidence>
<feature type="compositionally biased region" description="Basic and acidic residues" evidence="7">
    <location>
        <begin position="945"/>
        <end position="957"/>
    </location>
</feature>
<keyword evidence="2" id="KW-0677">Repeat</keyword>
<dbReference type="Gene3D" id="2.60.120.650">
    <property type="entry name" value="Cupin"/>
    <property type="match status" value="1"/>
</dbReference>
<name>A0A086T4S4_HAPC1</name>
<feature type="region of interest" description="Disordered" evidence="7">
    <location>
        <begin position="692"/>
        <end position="764"/>
    </location>
</feature>
<dbReference type="InterPro" id="IPR017956">
    <property type="entry name" value="AT_hook_DNA-bd_motif"/>
</dbReference>
<dbReference type="PROSITE" id="PS00354">
    <property type="entry name" value="HMGI_Y"/>
    <property type="match status" value="1"/>
</dbReference>
<evidence type="ECO:0000256" key="1">
    <source>
        <dbReference type="ARBA" id="ARBA00004123"/>
    </source>
</evidence>
<feature type="compositionally biased region" description="Low complexity" evidence="7">
    <location>
        <begin position="1069"/>
        <end position="1082"/>
    </location>
</feature>